<dbReference type="GO" id="GO:0005615">
    <property type="term" value="C:extracellular space"/>
    <property type="evidence" value="ECO:0007669"/>
    <property type="project" value="TreeGrafter"/>
</dbReference>
<evidence type="ECO:0000313" key="6">
    <source>
        <dbReference type="Proteomes" id="UP000288216"/>
    </source>
</evidence>
<dbReference type="Proteomes" id="UP000288216">
    <property type="component" value="Unassembled WGS sequence"/>
</dbReference>
<dbReference type="InterPro" id="IPR014853">
    <property type="entry name" value="VWF/SSPO/ZAN-like_Cys-rich_dom"/>
</dbReference>
<dbReference type="InterPro" id="IPR001846">
    <property type="entry name" value="VWF_type-D"/>
</dbReference>
<dbReference type="InterPro" id="IPR050780">
    <property type="entry name" value="Mucin_vWF_Thrombospondin_sf"/>
</dbReference>
<dbReference type="SMART" id="SM00215">
    <property type="entry name" value="VWC_out"/>
    <property type="match status" value="2"/>
</dbReference>
<evidence type="ECO:0000256" key="3">
    <source>
        <dbReference type="ARBA" id="ARBA00023180"/>
    </source>
</evidence>
<proteinExistence type="predicted"/>
<evidence type="ECO:0000259" key="4">
    <source>
        <dbReference type="PROSITE" id="PS51233"/>
    </source>
</evidence>
<evidence type="ECO:0000256" key="1">
    <source>
        <dbReference type="ARBA" id="ARBA00022737"/>
    </source>
</evidence>
<dbReference type="Pfam" id="PF08742">
    <property type="entry name" value="C8"/>
    <property type="match status" value="2"/>
</dbReference>
<dbReference type="Pfam" id="PF23244">
    <property type="entry name" value="VWF"/>
    <property type="match status" value="1"/>
</dbReference>
<dbReference type="Gene3D" id="2.10.25.10">
    <property type="entry name" value="Laminin"/>
    <property type="match status" value="2"/>
</dbReference>
<dbReference type="OMA" id="CIDKTAC"/>
<reference evidence="5 6" key="1">
    <citation type="journal article" date="2018" name="Nat. Ecol. Evol.">
        <title>Shark genomes provide insights into elasmobranch evolution and the origin of vertebrates.</title>
        <authorList>
            <person name="Hara Y"/>
            <person name="Yamaguchi K"/>
            <person name="Onimaru K"/>
            <person name="Kadota M"/>
            <person name="Koyanagi M"/>
            <person name="Keeley SD"/>
            <person name="Tatsumi K"/>
            <person name="Tanaka K"/>
            <person name="Motone F"/>
            <person name="Kageyama Y"/>
            <person name="Nozu R"/>
            <person name="Adachi N"/>
            <person name="Nishimura O"/>
            <person name="Nakagawa R"/>
            <person name="Tanegashima C"/>
            <person name="Kiyatake I"/>
            <person name="Matsumoto R"/>
            <person name="Murakumo K"/>
            <person name="Nishida K"/>
            <person name="Terakita A"/>
            <person name="Kuratani S"/>
            <person name="Sato K"/>
            <person name="Hyodo S Kuraku.S."/>
        </authorList>
    </citation>
    <scope>NUCLEOTIDE SEQUENCE [LARGE SCALE GENOMIC DNA]</scope>
</reference>
<dbReference type="EMBL" id="BFAA01014998">
    <property type="protein sequence ID" value="GCB75207.1"/>
    <property type="molecule type" value="Genomic_DNA"/>
</dbReference>
<dbReference type="InterPro" id="IPR001007">
    <property type="entry name" value="VWF_dom"/>
</dbReference>
<evidence type="ECO:0000313" key="5">
    <source>
        <dbReference type="EMBL" id="GCB75207.1"/>
    </source>
</evidence>
<feature type="domain" description="VWFD" evidence="4">
    <location>
        <begin position="336"/>
        <end position="506"/>
    </location>
</feature>
<dbReference type="PROSITE" id="PS51233">
    <property type="entry name" value="VWFD"/>
    <property type="match status" value="3"/>
</dbReference>
<dbReference type="PANTHER" id="PTHR11339">
    <property type="entry name" value="EXTRACELLULAR MATRIX GLYCOPROTEIN RELATED"/>
    <property type="match status" value="1"/>
</dbReference>
<dbReference type="AlphaFoldDB" id="A0A401PQ12"/>
<protein>
    <recommendedName>
        <fullName evidence="4">VWFD domain-containing protein</fullName>
    </recommendedName>
</protein>
<dbReference type="InterPro" id="IPR036084">
    <property type="entry name" value="Ser_inhib-like_sf"/>
</dbReference>
<dbReference type="GO" id="GO:0031012">
    <property type="term" value="C:extracellular matrix"/>
    <property type="evidence" value="ECO:0007669"/>
    <property type="project" value="TreeGrafter"/>
</dbReference>
<dbReference type="PANTHER" id="PTHR11339:SF408">
    <property type="entry name" value="MUCIN-5B"/>
    <property type="match status" value="1"/>
</dbReference>
<dbReference type="SMART" id="SM00216">
    <property type="entry name" value="VWD"/>
    <property type="match status" value="3"/>
</dbReference>
<organism evidence="5 6">
    <name type="scientific">Scyliorhinus torazame</name>
    <name type="common">Cloudy catshark</name>
    <name type="synonym">Catulus torazame</name>
    <dbReference type="NCBI Taxonomy" id="75743"/>
    <lineage>
        <taxon>Eukaryota</taxon>
        <taxon>Metazoa</taxon>
        <taxon>Chordata</taxon>
        <taxon>Craniata</taxon>
        <taxon>Vertebrata</taxon>
        <taxon>Chondrichthyes</taxon>
        <taxon>Elasmobranchii</taxon>
        <taxon>Galeomorphii</taxon>
        <taxon>Galeoidea</taxon>
        <taxon>Carcharhiniformes</taxon>
        <taxon>Scyliorhinidae</taxon>
        <taxon>Scyliorhinus</taxon>
    </lineage>
</organism>
<dbReference type="SUPFAM" id="SSF57567">
    <property type="entry name" value="Serine protease inhibitors"/>
    <property type="match status" value="2"/>
</dbReference>
<keyword evidence="3" id="KW-0325">Glycoprotein</keyword>
<keyword evidence="1" id="KW-0677">Repeat</keyword>
<dbReference type="CDD" id="cd19941">
    <property type="entry name" value="TIL"/>
    <property type="match status" value="2"/>
</dbReference>
<dbReference type="Pfam" id="PF00094">
    <property type="entry name" value="VWD"/>
    <property type="match status" value="3"/>
</dbReference>
<sequence length="1099" mass="122832">LDASVHYLDPRSVEATPPYGSGGSCYTWGRGAFRTFQDDFFYFTSRCNFILSRQCKGPAEDFNIQIRRGSNGNLQHIHMLIEGVSIITENGTVRVKDEIIKLPYDDKIITIQKYGVYTRITNRKHSISLIWNHHDSLSITLDIKYKNQTCGLCGGFQEGTGINTDSDEVIYNIMVANQLDVLGHVCVTDQQTGSACTAANSCISPISMYFSTCFANPTFTNNYLKLCQRDVCACGNMKECTCATFEELARQCTNLPAISDDDYEFFGPNWKEWRSTISCGTVLDDIRDTGRCIDKTACPCEYGGMIYSPELLRNTSCHSCVCQSGMWECSDISCPGRCKIEEGTHFTTFDNKYYTLKGDCTYFAVVTKSWTVMIELRPCQIAFEQTCLQRVMFNNNQTWYAFTNDGNVYSEGNKIGLPFARGDITIFQQSSMFLQVATNSGMKMQVQISPIMQLYISLPEDAQGSTKGLCGTFNDNANDDFLSAHNIVEDAPLSFANSWEAENDCPETEMPAPCVSSENEHYAQQHCSYLKDPVDAFSVCHPTVDYMKYYQMCVAATCACENINDCLCAALGAYVHECAAHGVTVRSWRKDICNKSCSNSQVFENDMRTCNRTCRSLSESDYTCSIKDVPVYGCGCPEKKYMDENGVCVDRSDCSCYTEGRLIEKGQSINMHGIPCICRDGKLHCFPVTADPWPPGCPHGKVFVDCTNGTASSSQYFCGKTCRTLSTPCSPCVPDCICPHGLVEDDDGNCIVRENCPCLFSGALYSDGRIIQRNCNKCTCQGGSWNCTSKVCPKTCEVYGDGHYITFDGKRYVYNGNCEYIFVEDQCNRREGTLQILTESVPCCEKGMTCSRNIRILLEGKELILTDNHVETVERFTNQTHCSDDFYSRHTIGLYLILKFSNGITVIWDKSTRLSITLDSRWKNKVCGLCGNFNDDVSDDLTTKGNSLVTSAVEFGNSWKSMICSDTVNQTSACDRNPYCLAWAQRKCGIIKHDMFQSCHKKVDPTPFYDGCVQEACACDLEGKYLGFCTAVAVYAEACNKAGVCVDWRTPERCPVYCDYYNTPGECSWHYRPCGTLTAKTCSDHYIGKKFSAVLEGRV</sequence>
<feature type="non-terminal residue" evidence="5">
    <location>
        <position position="1"/>
    </location>
</feature>
<keyword evidence="6" id="KW-1185">Reference proteome</keyword>
<keyword evidence="2" id="KW-1015">Disulfide bond</keyword>
<dbReference type="OrthoDB" id="6262482at2759"/>
<feature type="domain" description="VWFD" evidence="4">
    <location>
        <begin position="23"/>
        <end position="197"/>
    </location>
</feature>
<dbReference type="FunFam" id="2.10.25.10:FF:000674">
    <property type="entry name" value="Mucin-2"/>
    <property type="match status" value="1"/>
</dbReference>
<name>A0A401PQ12_SCYTO</name>
<accession>A0A401PQ12</accession>
<dbReference type="STRING" id="75743.A0A401PQ12"/>
<gene>
    <name evidence="5" type="ORF">scyTo_0019739</name>
</gene>
<evidence type="ECO:0000256" key="2">
    <source>
        <dbReference type="ARBA" id="ARBA00023157"/>
    </source>
</evidence>
<comment type="caution">
    <text evidence="5">The sequence shown here is derived from an EMBL/GenBank/DDBJ whole genome shotgun (WGS) entry which is preliminary data.</text>
</comment>
<dbReference type="SMART" id="SM00832">
    <property type="entry name" value="C8"/>
    <property type="match status" value="2"/>
</dbReference>
<dbReference type="SUPFAM" id="SSF57603">
    <property type="entry name" value="FnI-like domain"/>
    <property type="match status" value="2"/>
</dbReference>
<feature type="domain" description="VWFD" evidence="4">
    <location>
        <begin position="794"/>
        <end position="975"/>
    </location>
</feature>